<evidence type="ECO:0000313" key="2">
    <source>
        <dbReference type="EMBL" id="GID73610.1"/>
    </source>
</evidence>
<sequence length="72" mass="8206">MTQREEQHQRGELRTEVAHAEHAPAPRRETVEPDKFLGELREGVRIVHGVPSCEVFDCLQPTTGWVMKASQI</sequence>
<gene>
    <name evidence="2" type="ORF">Ade02nite_22510</name>
</gene>
<name>A0ABQ3Y0W1_9ACTN</name>
<keyword evidence="3" id="KW-1185">Reference proteome</keyword>
<organism evidence="2 3">
    <name type="scientific">Paractinoplanes deccanensis</name>
    <dbReference type="NCBI Taxonomy" id="113561"/>
    <lineage>
        <taxon>Bacteria</taxon>
        <taxon>Bacillati</taxon>
        <taxon>Actinomycetota</taxon>
        <taxon>Actinomycetes</taxon>
        <taxon>Micromonosporales</taxon>
        <taxon>Micromonosporaceae</taxon>
        <taxon>Paractinoplanes</taxon>
    </lineage>
</organism>
<protein>
    <submittedName>
        <fullName evidence="2">Uncharacterized protein</fullName>
    </submittedName>
</protein>
<evidence type="ECO:0000313" key="3">
    <source>
        <dbReference type="Proteomes" id="UP000609879"/>
    </source>
</evidence>
<feature type="region of interest" description="Disordered" evidence="1">
    <location>
        <begin position="1"/>
        <end position="34"/>
    </location>
</feature>
<accession>A0ABQ3Y0W1</accession>
<comment type="caution">
    <text evidence="2">The sequence shown here is derived from an EMBL/GenBank/DDBJ whole genome shotgun (WGS) entry which is preliminary data.</text>
</comment>
<proteinExistence type="predicted"/>
<dbReference type="EMBL" id="BOMI01000037">
    <property type="protein sequence ID" value="GID73610.1"/>
    <property type="molecule type" value="Genomic_DNA"/>
</dbReference>
<dbReference type="Proteomes" id="UP000609879">
    <property type="component" value="Unassembled WGS sequence"/>
</dbReference>
<evidence type="ECO:0000256" key="1">
    <source>
        <dbReference type="SAM" id="MobiDB-lite"/>
    </source>
</evidence>
<reference evidence="2 3" key="1">
    <citation type="submission" date="2021-01" db="EMBL/GenBank/DDBJ databases">
        <title>Whole genome shotgun sequence of Actinoplanes deccanensis NBRC 13994.</title>
        <authorList>
            <person name="Komaki H."/>
            <person name="Tamura T."/>
        </authorList>
    </citation>
    <scope>NUCLEOTIDE SEQUENCE [LARGE SCALE GENOMIC DNA]</scope>
    <source>
        <strain evidence="2 3">NBRC 13994</strain>
    </source>
</reference>